<evidence type="ECO:0000313" key="1">
    <source>
        <dbReference type="EMBL" id="GAG08525.1"/>
    </source>
</evidence>
<comment type="caution">
    <text evidence="1">The sequence shown here is derived from an EMBL/GenBank/DDBJ whole genome shotgun (WGS) entry which is preliminary data.</text>
</comment>
<gene>
    <name evidence="1" type="ORF">S01H1_42660</name>
</gene>
<dbReference type="AlphaFoldDB" id="X0US49"/>
<organism evidence="1">
    <name type="scientific">marine sediment metagenome</name>
    <dbReference type="NCBI Taxonomy" id="412755"/>
    <lineage>
        <taxon>unclassified sequences</taxon>
        <taxon>metagenomes</taxon>
        <taxon>ecological metagenomes</taxon>
    </lineage>
</organism>
<proteinExistence type="predicted"/>
<protein>
    <submittedName>
        <fullName evidence="1">Uncharacterized protein</fullName>
    </submittedName>
</protein>
<feature type="non-terminal residue" evidence="1">
    <location>
        <position position="137"/>
    </location>
</feature>
<name>X0US49_9ZZZZ</name>
<sequence length="137" mass="15035">MMNGGTEPEGSWRLQDVPCDYCGAEAADVVCTGFDRLHGLPGQFSVVVCRECGLARTNPQPTPESLATAYPKSYAPHQARPHAAALGGFLRWALVNYRNYPLGKQAPALVRWLMRPVAMLALRRRRVLGYVSYEGSG</sequence>
<reference evidence="1" key="1">
    <citation type="journal article" date="2014" name="Front. Microbiol.">
        <title>High frequency of phylogenetically diverse reductive dehalogenase-homologous genes in deep subseafloor sedimentary metagenomes.</title>
        <authorList>
            <person name="Kawai M."/>
            <person name="Futagami T."/>
            <person name="Toyoda A."/>
            <person name="Takaki Y."/>
            <person name="Nishi S."/>
            <person name="Hori S."/>
            <person name="Arai W."/>
            <person name="Tsubouchi T."/>
            <person name="Morono Y."/>
            <person name="Uchiyama I."/>
            <person name="Ito T."/>
            <person name="Fujiyama A."/>
            <person name="Inagaki F."/>
            <person name="Takami H."/>
        </authorList>
    </citation>
    <scope>NUCLEOTIDE SEQUENCE</scope>
    <source>
        <strain evidence="1">Expedition CK06-06</strain>
    </source>
</reference>
<accession>X0US49</accession>
<dbReference type="EMBL" id="BARS01027138">
    <property type="protein sequence ID" value="GAG08525.1"/>
    <property type="molecule type" value="Genomic_DNA"/>
</dbReference>